<dbReference type="InterPro" id="IPR013783">
    <property type="entry name" value="Ig-like_fold"/>
</dbReference>
<evidence type="ECO:0000256" key="1">
    <source>
        <dbReference type="ARBA" id="ARBA00010116"/>
    </source>
</evidence>
<dbReference type="InterPro" id="IPR008964">
    <property type="entry name" value="Invasin/intimin_cell_adhesion"/>
</dbReference>
<comment type="caution">
    <text evidence="4">The sequence shown here is derived from an EMBL/GenBank/DDBJ whole genome shotgun (WGS) entry which is preliminary data.</text>
</comment>
<dbReference type="Gene3D" id="2.60.40.10">
    <property type="entry name" value="Immunoglobulins"/>
    <property type="match status" value="5"/>
</dbReference>
<gene>
    <name evidence="4" type="ORF">GCM10009098_22300</name>
</gene>
<evidence type="ECO:0000313" key="5">
    <source>
        <dbReference type="Proteomes" id="UP001501169"/>
    </source>
</evidence>
<comment type="similarity">
    <text evidence="1">Belongs to the intimin/invasin family.</text>
</comment>
<dbReference type="InterPro" id="IPR003344">
    <property type="entry name" value="Big_1_dom"/>
</dbReference>
<organism evidence="4 5">
    <name type="scientific">Rheinheimera aquimaris</name>
    <dbReference type="NCBI Taxonomy" id="412437"/>
    <lineage>
        <taxon>Bacteria</taxon>
        <taxon>Pseudomonadati</taxon>
        <taxon>Pseudomonadota</taxon>
        <taxon>Gammaproteobacteria</taxon>
        <taxon>Chromatiales</taxon>
        <taxon>Chromatiaceae</taxon>
        <taxon>Rheinheimera</taxon>
    </lineage>
</organism>
<keyword evidence="5" id="KW-1185">Reference proteome</keyword>
<proteinExistence type="inferred from homology"/>
<protein>
    <recommendedName>
        <fullName evidence="3">Big-1 domain-containing protein</fullName>
    </recommendedName>
</protein>
<feature type="chain" id="PRO_5045706616" description="Big-1 domain-containing protein" evidence="2">
    <location>
        <begin position="21"/>
        <end position="786"/>
    </location>
</feature>
<reference evidence="4 5" key="1">
    <citation type="journal article" date="2019" name="Int. J. Syst. Evol. Microbiol.">
        <title>The Global Catalogue of Microorganisms (GCM) 10K type strain sequencing project: providing services to taxonomists for standard genome sequencing and annotation.</title>
        <authorList>
            <consortium name="The Broad Institute Genomics Platform"/>
            <consortium name="The Broad Institute Genome Sequencing Center for Infectious Disease"/>
            <person name="Wu L."/>
            <person name="Ma J."/>
        </authorList>
    </citation>
    <scope>NUCLEOTIDE SEQUENCE [LARGE SCALE GENOMIC DNA]</scope>
    <source>
        <strain evidence="4 5">JCM 14331</strain>
    </source>
</reference>
<accession>A0ABN1DWD8</accession>
<dbReference type="SUPFAM" id="SSF49373">
    <property type="entry name" value="Invasin/intimin cell-adhesion fragments"/>
    <property type="match status" value="5"/>
</dbReference>
<evidence type="ECO:0000259" key="3">
    <source>
        <dbReference type="PROSITE" id="PS51127"/>
    </source>
</evidence>
<dbReference type="PROSITE" id="PS51257">
    <property type="entry name" value="PROKAR_LIPOPROTEIN"/>
    <property type="match status" value="1"/>
</dbReference>
<dbReference type="RefSeq" id="WP_226767011.1">
    <property type="nucleotide sequence ID" value="NZ_BAAAEO010000003.1"/>
</dbReference>
<dbReference type="EMBL" id="BAAAEO010000003">
    <property type="protein sequence ID" value="GAA0554013.1"/>
    <property type="molecule type" value="Genomic_DNA"/>
</dbReference>
<dbReference type="PROSITE" id="PS51127">
    <property type="entry name" value="BIG1"/>
    <property type="match status" value="2"/>
</dbReference>
<feature type="signal peptide" evidence="2">
    <location>
        <begin position="1"/>
        <end position="20"/>
    </location>
</feature>
<dbReference type="SMART" id="SM00634">
    <property type="entry name" value="BID_1"/>
    <property type="match status" value="4"/>
</dbReference>
<evidence type="ECO:0000313" key="4">
    <source>
        <dbReference type="EMBL" id="GAA0554013.1"/>
    </source>
</evidence>
<dbReference type="Pfam" id="PF02369">
    <property type="entry name" value="Big_1"/>
    <property type="match status" value="1"/>
</dbReference>
<feature type="domain" description="Big-1" evidence="3">
    <location>
        <begin position="251"/>
        <end position="347"/>
    </location>
</feature>
<dbReference type="Proteomes" id="UP001501169">
    <property type="component" value="Unassembled WGS sequence"/>
</dbReference>
<name>A0ABN1DWD8_9GAMM</name>
<sequence length="786" mass="81284">MRNIQQLLVALIVTTLAACGGGGTLDSDGGNGGGNGNTPVYTLSLALSDPDGELAQASPLTITATLTATNNGVVSGRQIDFELNKPDLATFSNTKTTEASARTNSNGVATITLLAGSISDTGTVTASYGEVTADATFTSAGDGGDQPDVTIGSLTLLADKLQLGSGGTDKVELYALVKDSRNVLLSGVDVTFSTAPTGALGGELEIVNGTTGSDGLAVAVLKSQVNPSLRNIAVTAQVGDQSETVTVNVVGTSIDVSAPEALVVGASRTVSILVRDFAGNALPNQPLTVTSSLGNALSSTTLQTNNVGQAEVVYTATNSGRDTVSVSGLGLTQVVDINISADEFNFTEMSSSEVQLNTPAAVKVKWAKNGIVQANQTVAFVVTRGSVFDPTLPSVAGQTEVSVTTDAVGEATVSVQSDTAGFVTIRASAGGNDELITAQLSLEFVATAVDTVEVQASPSQLGVNEQSSVRAIVRDSKNNPVKGKTVNFTLTGSAGGSLNPASSVTNSQGIASTIYSATSATGANGASVTANVEGKTGNTSLTVGERTLFFRFGTGNTVEEVSPTLLRKDFSVVVTDASGNPVANQALNISVTPVTPENVAVPKSDEWAYVKGRWVMVPNEEDFEYWAPQYSYILKDEADPADYDFNIVETNPNFDEDQPVGPDNPQTITKYGYYTQCQNEDANLNGVLDDGEDVNSDGFLTPGNVVTVQQQETSDTSGVATFSLTYPVDYAAWTHVNITVSALASGTENRNSRKYILSYPSSYVTNKTATPARNPFGSSSQCGDTF</sequence>
<keyword evidence="2" id="KW-0732">Signal</keyword>
<feature type="domain" description="Big-1" evidence="3">
    <location>
        <begin position="451"/>
        <end position="546"/>
    </location>
</feature>
<evidence type="ECO:0000256" key="2">
    <source>
        <dbReference type="SAM" id="SignalP"/>
    </source>
</evidence>